<dbReference type="InterPro" id="IPR029067">
    <property type="entry name" value="CDC48_domain_2-like_sf"/>
</dbReference>
<evidence type="ECO:0000313" key="16">
    <source>
        <dbReference type="Proteomes" id="UP000604046"/>
    </source>
</evidence>
<dbReference type="GO" id="GO:0006891">
    <property type="term" value="P:intra-Golgi vesicle-mediated transport"/>
    <property type="evidence" value="ECO:0007669"/>
    <property type="project" value="TreeGrafter"/>
</dbReference>
<evidence type="ECO:0000256" key="6">
    <source>
        <dbReference type="ARBA" id="ARBA00022741"/>
    </source>
</evidence>
<dbReference type="InterPro" id="IPR003960">
    <property type="entry name" value="ATPase_AAA_CS"/>
</dbReference>
<dbReference type="CDD" id="cd00009">
    <property type="entry name" value="AAA"/>
    <property type="match status" value="1"/>
</dbReference>
<dbReference type="SUPFAM" id="SSF54585">
    <property type="entry name" value="Cdc48 domain 2-like"/>
    <property type="match status" value="1"/>
</dbReference>
<evidence type="ECO:0000256" key="10">
    <source>
        <dbReference type="ARBA" id="ARBA00047899"/>
    </source>
</evidence>
<evidence type="ECO:0000256" key="2">
    <source>
        <dbReference type="ARBA" id="ARBA00012513"/>
    </source>
</evidence>
<dbReference type="Pfam" id="PF08477">
    <property type="entry name" value="Roc"/>
    <property type="match status" value="1"/>
</dbReference>
<comment type="caution">
    <text evidence="15">The sequence shown here is derived from an EMBL/GenBank/DDBJ whole genome shotgun (WGS) entry which is preliminary data.</text>
</comment>
<keyword evidence="13" id="KW-0812">Transmembrane</keyword>
<dbReference type="SMART" id="SM00382">
    <property type="entry name" value="AAA"/>
    <property type="match status" value="2"/>
</dbReference>
<dbReference type="GO" id="GO:0016887">
    <property type="term" value="F:ATP hydrolysis activity"/>
    <property type="evidence" value="ECO:0007669"/>
    <property type="project" value="InterPro"/>
</dbReference>
<dbReference type="FunFam" id="3.40.50.300:FF:000154">
    <property type="entry name" value="Vesicle-fusing ATPase 1"/>
    <property type="match status" value="1"/>
</dbReference>
<feature type="compositionally biased region" description="Acidic residues" evidence="12">
    <location>
        <begin position="1"/>
        <end position="12"/>
    </location>
</feature>
<dbReference type="InterPro" id="IPR020859">
    <property type="entry name" value="ROC"/>
</dbReference>
<evidence type="ECO:0000256" key="3">
    <source>
        <dbReference type="ARBA" id="ARBA00022448"/>
    </source>
</evidence>
<dbReference type="InterPro" id="IPR027417">
    <property type="entry name" value="P-loop_NTPase"/>
</dbReference>
<evidence type="ECO:0000256" key="12">
    <source>
        <dbReference type="SAM" id="MobiDB-lite"/>
    </source>
</evidence>
<proteinExistence type="inferred from homology"/>
<comment type="similarity">
    <text evidence="1">Belongs to the AAA ATPase family.</text>
</comment>
<feature type="domain" description="Roc" evidence="14">
    <location>
        <begin position="99"/>
        <end position="396"/>
    </location>
</feature>
<dbReference type="Gene3D" id="1.10.8.60">
    <property type="match status" value="1"/>
</dbReference>
<dbReference type="InterPro" id="IPR003959">
    <property type="entry name" value="ATPase_AAA_core"/>
</dbReference>
<gene>
    <name evidence="15" type="primary">NSF</name>
    <name evidence="15" type="ORF">SNAT2548_LOCUS29554</name>
</gene>
<dbReference type="InterPro" id="IPR003593">
    <property type="entry name" value="AAA+_ATPase"/>
</dbReference>
<dbReference type="InterPro" id="IPR039812">
    <property type="entry name" value="Vesicle-fus_ATPase"/>
</dbReference>
<accession>A0A812TD57</accession>
<dbReference type="GO" id="GO:0035494">
    <property type="term" value="P:SNARE complex disassembly"/>
    <property type="evidence" value="ECO:0007669"/>
    <property type="project" value="InterPro"/>
</dbReference>
<dbReference type="GO" id="GO:0043001">
    <property type="term" value="P:Golgi to plasma membrane protein transport"/>
    <property type="evidence" value="ECO:0007669"/>
    <property type="project" value="TreeGrafter"/>
</dbReference>
<keyword evidence="13" id="KW-1133">Transmembrane helix</keyword>
<dbReference type="EC" id="2.7.11.1" evidence="2"/>
<dbReference type="GO" id="GO:0016301">
    <property type="term" value="F:kinase activity"/>
    <property type="evidence" value="ECO:0007669"/>
    <property type="project" value="UniProtKB-KW"/>
</dbReference>
<dbReference type="OrthoDB" id="9982946at2759"/>
<dbReference type="Gene3D" id="3.10.330.10">
    <property type="match status" value="1"/>
</dbReference>
<dbReference type="InterPro" id="IPR032171">
    <property type="entry name" value="COR-A"/>
</dbReference>
<dbReference type="InterPro" id="IPR041569">
    <property type="entry name" value="AAA_lid_3"/>
</dbReference>
<comment type="catalytic activity">
    <reaction evidence="10">
        <text>L-threonyl-[protein] + ATP = O-phospho-L-threonyl-[protein] + ADP + H(+)</text>
        <dbReference type="Rhea" id="RHEA:46608"/>
        <dbReference type="Rhea" id="RHEA-COMP:11060"/>
        <dbReference type="Rhea" id="RHEA-COMP:11605"/>
        <dbReference type="ChEBI" id="CHEBI:15378"/>
        <dbReference type="ChEBI" id="CHEBI:30013"/>
        <dbReference type="ChEBI" id="CHEBI:30616"/>
        <dbReference type="ChEBI" id="CHEBI:61977"/>
        <dbReference type="ChEBI" id="CHEBI:456216"/>
        <dbReference type="EC" id="2.7.11.1"/>
    </reaction>
</comment>
<dbReference type="PROSITE" id="PS00674">
    <property type="entry name" value="AAA"/>
    <property type="match status" value="1"/>
</dbReference>
<feature type="transmembrane region" description="Helical" evidence="13">
    <location>
        <begin position="2061"/>
        <end position="2087"/>
    </location>
</feature>
<keyword evidence="5" id="KW-0677">Repeat</keyword>
<feature type="region of interest" description="Disordered" evidence="12">
    <location>
        <begin position="1"/>
        <end position="71"/>
    </location>
</feature>
<dbReference type="Gene3D" id="3.40.50.300">
    <property type="entry name" value="P-loop containing nucleotide triphosphate hydrolases"/>
    <property type="match status" value="3"/>
</dbReference>
<evidence type="ECO:0000256" key="7">
    <source>
        <dbReference type="ARBA" id="ARBA00022777"/>
    </source>
</evidence>
<dbReference type="FunFam" id="3.40.50.300:FF:000166">
    <property type="entry name" value="vesicle-fusing ATPase isoform X1"/>
    <property type="match status" value="1"/>
</dbReference>
<evidence type="ECO:0000256" key="11">
    <source>
        <dbReference type="ARBA" id="ARBA00048679"/>
    </source>
</evidence>
<evidence type="ECO:0000256" key="1">
    <source>
        <dbReference type="ARBA" id="ARBA00006914"/>
    </source>
</evidence>
<feature type="transmembrane region" description="Helical" evidence="13">
    <location>
        <begin position="1997"/>
        <end position="2017"/>
    </location>
</feature>
<dbReference type="InterPro" id="IPR036388">
    <property type="entry name" value="WH-like_DNA-bd_sf"/>
</dbReference>
<dbReference type="PANTHER" id="PTHR23078">
    <property type="entry name" value="VESICULAR-FUSION PROTEIN NSF"/>
    <property type="match status" value="1"/>
</dbReference>
<dbReference type="PANTHER" id="PTHR23078:SF3">
    <property type="entry name" value="VESICLE-FUSING ATPASE"/>
    <property type="match status" value="1"/>
</dbReference>
<keyword evidence="13" id="KW-0472">Membrane</keyword>
<dbReference type="Pfam" id="PF16095">
    <property type="entry name" value="COR-A"/>
    <property type="match status" value="1"/>
</dbReference>
<keyword evidence="6" id="KW-0547">Nucleotide-binding</keyword>
<dbReference type="Proteomes" id="UP000604046">
    <property type="component" value="Unassembled WGS sequence"/>
</dbReference>
<keyword evidence="16" id="KW-1185">Reference proteome</keyword>
<dbReference type="Pfam" id="PF00004">
    <property type="entry name" value="AAA"/>
    <property type="match status" value="2"/>
</dbReference>
<evidence type="ECO:0000256" key="13">
    <source>
        <dbReference type="SAM" id="Phobius"/>
    </source>
</evidence>
<evidence type="ECO:0000259" key="14">
    <source>
        <dbReference type="PROSITE" id="PS51424"/>
    </source>
</evidence>
<evidence type="ECO:0000313" key="15">
    <source>
        <dbReference type="EMBL" id="CAE7527712.1"/>
    </source>
</evidence>
<evidence type="ECO:0000256" key="5">
    <source>
        <dbReference type="ARBA" id="ARBA00022737"/>
    </source>
</evidence>
<dbReference type="GO" id="GO:0005524">
    <property type="term" value="F:ATP binding"/>
    <property type="evidence" value="ECO:0007669"/>
    <property type="project" value="UniProtKB-KW"/>
</dbReference>
<evidence type="ECO:0000256" key="4">
    <source>
        <dbReference type="ARBA" id="ARBA00022679"/>
    </source>
</evidence>
<comment type="catalytic activity">
    <reaction evidence="11">
        <text>L-seryl-[protein] + ATP = O-phospho-L-seryl-[protein] + ADP + H(+)</text>
        <dbReference type="Rhea" id="RHEA:17989"/>
        <dbReference type="Rhea" id="RHEA-COMP:9863"/>
        <dbReference type="Rhea" id="RHEA-COMP:11604"/>
        <dbReference type="ChEBI" id="CHEBI:15378"/>
        <dbReference type="ChEBI" id="CHEBI:29999"/>
        <dbReference type="ChEBI" id="CHEBI:30616"/>
        <dbReference type="ChEBI" id="CHEBI:83421"/>
        <dbReference type="ChEBI" id="CHEBI:456216"/>
        <dbReference type="EC" id="2.7.11.1"/>
    </reaction>
</comment>
<dbReference type="FunFam" id="1.10.8.60:FF:000127">
    <property type="entry name" value="Vesicular-fusion protein SEC18"/>
    <property type="match status" value="1"/>
</dbReference>
<dbReference type="GO" id="GO:0005795">
    <property type="term" value="C:Golgi stack"/>
    <property type="evidence" value="ECO:0007669"/>
    <property type="project" value="TreeGrafter"/>
</dbReference>
<keyword evidence="4" id="KW-0808">Transferase</keyword>
<organism evidence="15 16">
    <name type="scientific">Symbiodinium natans</name>
    <dbReference type="NCBI Taxonomy" id="878477"/>
    <lineage>
        <taxon>Eukaryota</taxon>
        <taxon>Sar</taxon>
        <taxon>Alveolata</taxon>
        <taxon>Dinophyceae</taxon>
        <taxon>Suessiales</taxon>
        <taxon>Symbiodiniaceae</taxon>
        <taxon>Symbiodinium</taxon>
    </lineage>
</organism>
<evidence type="ECO:0000256" key="9">
    <source>
        <dbReference type="ARBA" id="ARBA00022927"/>
    </source>
</evidence>
<feature type="region of interest" description="Disordered" evidence="12">
    <location>
        <begin position="173"/>
        <end position="198"/>
    </location>
</feature>
<protein>
    <recommendedName>
        <fullName evidence="2">non-specific serine/threonine protein kinase</fullName>
        <ecNumber evidence="2">2.7.11.1</ecNumber>
    </recommendedName>
</protein>
<evidence type="ECO:0000256" key="8">
    <source>
        <dbReference type="ARBA" id="ARBA00022840"/>
    </source>
</evidence>
<dbReference type="PROSITE" id="PS51424">
    <property type="entry name" value="ROC"/>
    <property type="match status" value="1"/>
</dbReference>
<sequence length="2256" mass="250153">MIWNEADEEVESLEEKTLFGAPKESEAAQGLEAQGLEAQGLEAQGLEAQAASSDVPPGWTEKEAANGKSYSKSYDRPVEANFYAGRAKSALQDALAADASLPWRRGRLVLLGQGRAGKSSTVRSLVGKPFDDKQASTVGVETASCEIQRGDAVDWLMKGPTSETESLVKQLLADGSRRDESETGAQSSETKAGIGSDISDIAKDRTAKGLEEPAAQENFKSAPQENLLNQLPVDEVAQKLDQEMIMNPRSAGQPVTFSTWDFGGQSVFHNLHHLFLSRCSVYLVVFKMPHILRSDESCDRAIAMLKYWLNSLAMHARGAPVLLVGTHKDDVPHSADHRKISNILWQKLETRLTEQVQPFTQEGGEGLWFFPIDNTLSGSGGTDPVVQELQHAIEAAAHDDVANYLEKPIPIRWRGVLDVLLAKKDSIISMEELRSIAKAEGLPGWQLLAMLEVFHELGVLFHFQTPMELREIIILQPQWLVSGICQVIFDWTLHEQEHHKQIKIEMKSAYDAWRYKGVVSKRLFDRLWEHGFEQPSHKSFLLRFMEQVALTCEVEPDTYLVPSLLPQGAAEGASLPGVAHRTFWLDFAPSFLPDNLYKRLICYAIQKCSGGKAEPVLQESFAFLAFEGHEFGISAHLDHDLIKVDVLSATDAGPWLVLHSIVNLVEHLRLDFMKDLKYEVWLSGVDKSSRARKADVEQARARGLAKFRPKGTTKLLRTEEFDPFFSADTTRTPSVLVDSQWRQLKSTWPFLARHEHKFGPSERAALYKYLRDPAQWGISWSALESIEQDAKKQFGSDYNMKSMWHVVQQIVKPSCAEHGAPIALVRNGWQVLPVQDFITHCWREPFHEFMDSLRHAYDVAVVKPHLFICAFSLFQGAAEDIQEALGQSIAQAPFVKALSAAERYVVVRNRMEDLYTRAWCLVEYIYAKKFGFYKDKVLVTGPNEFSESRTTCTQIKASDEEDRLKIFKFIMDEGGPVVIDPQINEFRAFDARFTAMKWVLLLLTLALNLGGACVGDLRHWYGGQSIQEHNAYNVPRNSNGTSGIPKHVMCAWRANASNFRVRQSLSCAMEYFQASHPAFLSQGSGSEKNTWLLMVAARGGGSAAIWFRLAASHPWSKLVKVADPLRLATMDAGLALTWTKLPVAGHALAVTNRVQLGALTFRFRALSRLFVETTVVHIAATTCSYMTHMTPHYSEFVRYVSPTTFQKLIVDSTSTPLVEVNHCIFMLDRHAMPEDCIAFSDYQRTLARVGLEKQVLVRAFRAPPEFLLASCSLEVSFPRAPPADARRLELLDSDLEEEFRRSFQSQALANNQMLALQIKGSQGAQGILVKLQVKSAHAMDFGSGARTRHEMTSLGLLTDQTVVSFAAAPQVAGKLLVLNNSSQQRTIFQPDFSFEELGIGGLSREFGDIFRRAFAARVFPPKVVRAMGIKQVKGMLLHGPPGTGKTLLARQLAKFLKAVEPKVVAGPELLDKMVGETERKVRALFADAEEDYRLNGENAQLHVIVLDEMDSVCKTRGSSRDGTGVSDNIVNQFLSKIDGVEALDNVLLIGMTNRKELLDPALLRPGRLELHVEIGLPDEAGRLEILKIHTAKLQKGRFLDAGVCLQDLAARTRNFSGAELECLVRAAVASAMSRKVDIHNLNSAKDLDSIVVAAPDFQLALQEVRPAFGQDTNSLEDSAAQGIIPFMPSCSHLLQKLEGYVQQTRSCPGPLLLTTLLHGINGSGKSALSAHVAKLSDFPFIRRISGESLAGETEFTKLQIIKRTFEDAHKSPLSLVVLDDIERLIDYACIGQRFSNNILQLLFGLLKKRSDKGYRMLVIGTTSELGFLREVGLHRAFGTALQIPSLTQRGAFEAALRNRPNFGPELVQELAEQLEGHTMGIRTLLEVAELASQQPPVQLSTFMECLHDAGVMEGRCSPAAINCPNWYVEKESADWHCISRSVYRRGHVFVPLPCGCGYALRILVQAQRLVVYKSLCVGEKQRQWAAIVRFSQTWQKVACFVVLAAVFLPMLAAPAFAGPHGKASSWLPPLPLDMAEPELRPTLTLPRLQYNGWIIWECPPFAFGLLCGILMSVAGAALATFFCGEFFSGGERPAARLFANVAASLLAYTARAIDAAVDCAEGKSAISSTSDFLRSKFVSSFCGALSAFSGTIGDIADVQFGSAAEDSILDSVSHEAPGKRRSQLQDISRMPGLYNFLLHWALTLLVMWGCARFETWPRVVPMLSTASPIPLQRKPWVRSKSVVRWGALVPDSETEV</sequence>
<keyword evidence="3" id="KW-0813">Transport</keyword>
<reference evidence="15" key="1">
    <citation type="submission" date="2021-02" db="EMBL/GenBank/DDBJ databases">
        <authorList>
            <person name="Dougan E. K."/>
            <person name="Rhodes N."/>
            <person name="Thang M."/>
            <person name="Chan C."/>
        </authorList>
    </citation>
    <scope>NUCLEOTIDE SEQUENCE</scope>
</reference>
<keyword evidence="7" id="KW-0418">Kinase</keyword>
<dbReference type="EMBL" id="CAJNDS010002566">
    <property type="protein sequence ID" value="CAE7527712.1"/>
    <property type="molecule type" value="Genomic_DNA"/>
</dbReference>
<name>A0A812TD57_9DINO</name>
<keyword evidence="8" id="KW-0067">ATP-binding</keyword>
<dbReference type="Gene3D" id="1.10.10.10">
    <property type="entry name" value="Winged helix-like DNA-binding domain superfamily/Winged helix DNA-binding domain"/>
    <property type="match status" value="1"/>
</dbReference>
<keyword evidence="9" id="KW-0653">Protein transport</keyword>
<dbReference type="Pfam" id="PF17862">
    <property type="entry name" value="AAA_lid_3"/>
    <property type="match status" value="1"/>
</dbReference>
<dbReference type="SUPFAM" id="SSF52540">
    <property type="entry name" value="P-loop containing nucleoside triphosphate hydrolases"/>
    <property type="match status" value="3"/>
</dbReference>